<evidence type="ECO:0000256" key="12">
    <source>
        <dbReference type="ARBA" id="ARBA00023656"/>
    </source>
</evidence>
<reference evidence="14" key="1">
    <citation type="journal article" date="2023" name="Mol. Biol. Evol.">
        <title>Third-Generation Sequencing Reveals the Adaptive Role of the Epigenome in Three Deep-Sea Polychaetes.</title>
        <authorList>
            <person name="Perez M."/>
            <person name="Aroh O."/>
            <person name="Sun Y."/>
            <person name="Lan Y."/>
            <person name="Juniper S.K."/>
            <person name="Young C.R."/>
            <person name="Angers B."/>
            <person name="Qian P.Y."/>
        </authorList>
    </citation>
    <scope>NUCLEOTIDE SEQUENCE</scope>
    <source>
        <strain evidence="14">R07B-5</strain>
    </source>
</reference>
<keyword evidence="13" id="KW-0256">Endoplasmic reticulum</keyword>
<dbReference type="Proteomes" id="UP001209878">
    <property type="component" value="Unassembled WGS sequence"/>
</dbReference>
<dbReference type="InterPro" id="IPR007269">
    <property type="entry name" value="ICMT_MeTrfase"/>
</dbReference>
<dbReference type="GO" id="GO:0005789">
    <property type="term" value="C:endoplasmic reticulum membrane"/>
    <property type="evidence" value="ECO:0007669"/>
    <property type="project" value="UniProtKB-SubCell"/>
</dbReference>
<keyword evidence="8 13" id="KW-0812">Transmembrane</keyword>
<feature type="transmembrane region" description="Helical" evidence="13">
    <location>
        <begin position="41"/>
        <end position="60"/>
    </location>
</feature>
<dbReference type="Pfam" id="PF04140">
    <property type="entry name" value="ICMT"/>
    <property type="match status" value="1"/>
</dbReference>
<evidence type="ECO:0000256" key="1">
    <source>
        <dbReference type="ARBA" id="ARBA00001450"/>
    </source>
</evidence>
<evidence type="ECO:0000313" key="15">
    <source>
        <dbReference type="Proteomes" id="UP001209878"/>
    </source>
</evidence>
<evidence type="ECO:0000256" key="3">
    <source>
        <dbReference type="ARBA" id="ARBA00009140"/>
    </source>
</evidence>
<dbReference type="AlphaFoldDB" id="A0AAD9KC31"/>
<comment type="subcellular location">
    <subcellularLocation>
        <location evidence="13">Endoplasmic reticulum membrane</location>
        <topology evidence="13">Multi-pass membrane protein</topology>
    </subcellularLocation>
    <subcellularLocation>
        <location evidence="2">Membrane</location>
        <topology evidence="2">Multi-pass membrane protein</topology>
    </subcellularLocation>
</comment>
<evidence type="ECO:0000313" key="14">
    <source>
        <dbReference type="EMBL" id="KAK2168582.1"/>
    </source>
</evidence>
<keyword evidence="7 13" id="KW-0949">S-adenosyl-L-methionine</keyword>
<dbReference type="PANTHER" id="PTHR12714:SF9">
    <property type="entry name" value="PROTEIN-S-ISOPRENYLCYSTEINE O-METHYLTRANSFERASE"/>
    <property type="match status" value="1"/>
</dbReference>
<evidence type="ECO:0000256" key="8">
    <source>
        <dbReference type="ARBA" id="ARBA00022692"/>
    </source>
</evidence>
<evidence type="ECO:0000256" key="11">
    <source>
        <dbReference type="ARBA" id="ARBA00023572"/>
    </source>
</evidence>
<evidence type="ECO:0000256" key="10">
    <source>
        <dbReference type="ARBA" id="ARBA00023136"/>
    </source>
</evidence>
<dbReference type="EC" id="2.1.1.100" evidence="4 13"/>
<dbReference type="EMBL" id="JAODUO010001224">
    <property type="protein sequence ID" value="KAK2168582.1"/>
    <property type="molecule type" value="Genomic_DNA"/>
</dbReference>
<evidence type="ECO:0000256" key="7">
    <source>
        <dbReference type="ARBA" id="ARBA00022691"/>
    </source>
</evidence>
<dbReference type="GO" id="GO:0004671">
    <property type="term" value="F:protein C-terminal S-isoprenylcysteine carboxyl O-methyltransferase activity"/>
    <property type="evidence" value="ECO:0007669"/>
    <property type="project" value="UniProtKB-EC"/>
</dbReference>
<feature type="transmembrane region" description="Helical" evidence="13">
    <location>
        <begin position="157"/>
        <end position="174"/>
    </location>
</feature>
<organism evidence="14 15">
    <name type="scientific">Ridgeia piscesae</name>
    <name type="common">Tubeworm</name>
    <dbReference type="NCBI Taxonomy" id="27915"/>
    <lineage>
        <taxon>Eukaryota</taxon>
        <taxon>Metazoa</taxon>
        <taxon>Spiralia</taxon>
        <taxon>Lophotrochozoa</taxon>
        <taxon>Annelida</taxon>
        <taxon>Polychaeta</taxon>
        <taxon>Sedentaria</taxon>
        <taxon>Canalipalpata</taxon>
        <taxon>Sabellida</taxon>
        <taxon>Siboglinidae</taxon>
        <taxon>Ridgeia</taxon>
    </lineage>
</organism>
<dbReference type="PANTHER" id="PTHR12714">
    <property type="entry name" value="PROTEIN-S ISOPRENYLCYSTEINE O-METHYLTRANSFERASE"/>
    <property type="match status" value="1"/>
</dbReference>
<evidence type="ECO:0000256" key="6">
    <source>
        <dbReference type="ARBA" id="ARBA00022679"/>
    </source>
</evidence>
<comment type="catalytic activity">
    <reaction evidence="1 13">
        <text>[protein]-C-terminal S-[(2E,6E)-farnesyl]-L-cysteine + S-adenosyl-L-methionine = [protein]-C-terminal S-[(2E,6E)-farnesyl]-L-cysteine methyl ester + S-adenosyl-L-homocysteine</text>
        <dbReference type="Rhea" id="RHEA:21672"/>
        <dbReference type="Rhea" id="RHEA-COMP:12125"/>
        <dbReference type="Rhea" id="RHEA-COMP:12126"/>
        <dbReference type="ChEBI" id="CHEBI:57856"/>
        <dbReference type="ChEBI" id="CHEBI:59789"/>
        <dbReference type="ChEBI" id="CHEBI:90510"/>
        <dbReference type="ChEBI" id="CHEBI:90511"/>
        <dbReference type="EC" id="2.1.1.100"/>
    </reaction>
</comment>
<comment type="caution">
    <text evidence="14">The sequence shown here is derived from an EMBL/GenBank/DDBJ whole genome shotgun (WGS) entry which is preliminary data.</text>
</comment>
<keyword evidence="10 13" id="KW-0472">Membrane</keyword>
<feature type="transmembrane region" description="Helical" evidence="13">
    <location>
        <begin position="72"/>
        <end position="99"/>
    </location>
</feature>
<accession>A0AAD9KC31</accession>
<dbReference type="PROSITE" id="PS51564">
    <property type="entry name" value="SAM_ICMT"/>
    <property type="match status" value="1"/>
</dbReference>
<evidence type="ECO:0000256" key="9">
    <source>
        <dbReference type="ARBA" id="ARBA00022989"/>
    </source>
</evidence>
<keyword evidence="6" id="KW-0808">Transferase</keyword>
<evidence type="ECO:0000256" key="2">
    <source>
        <dbReference type="ARBA" id="ARBA00004141"/>
    </source>
</evidence>
<keyword evidence="15" id="KW-1185">Reference proteome</keyword>
<keyword evidence="9 13" id="KW-1133">Transmembrane helix</keyword>
<feature type="transmembrane region" description="Helical" evidence="13">
    <location>
        <begin position="217"/>
        <end position="245"/>
    </location>
</feature>
<dbReference type="GO" id="GO:0032259">
    <property type="term" value="P:methylation"/>
    <property type="evidence" value="ECO:0007669"/>
    <property type="project" value="UniProtKB-KW"/>
</dbReference>
<evidence type="ECO:0000256" key="4">
    <source>
        <dbReference type="ARBA" id="ARBA00012151"/>
    </source>
</evidence>
<feature type="transmembrane region" description="Helical" evidence="13">
    <location>
        <begin position="131"/>
        <end position="150"/>
    </location>
</feature>
<dbReference type="InterPro" id="IPR025770">
    <property type="entry name" value="PPMT_MeTrfase"/>
</dbReference>
<keyword evidence="5 13" id="KW-0489">Methyltransferase</keyword>
<protein>
    <recommendedName>
        <fullName evidence="12 13">Protein-S-isoprenylcysteine O-methyltransferase</fullName>
        <ecNumber evidence="4 13">2.1.1.100</ecNumber>
    </recommendedName>
</protein>
<proteinExistence type="inferred from homology"/>
<evidence type="ECO:0000256" key="5">
    <source>
        <dbReference type="ARBA" id="ARBA00022603"/>
    </source>
</evidence>
<name>A0AAD9KC31_RIDPI</name>
<sequence>MALDSMGKISLKCFLLGVLILAVPHLSYVNGLFSYVIVELWPLVLVSYAVGANAVIFLLYREAEYQVAVRSCLLGLGIGIGWFLSVSSLSYSLFGWYIVTLSFFHWSEYFTIAVTNPASLGLESFLLDHSFAYHMAVVGSTIEFALEAYLFPDLKNLTWLPVLGATLVLCGELLRKAAMFTASSNFDHYVQSSKKPDHQLVTNGVYSWVRHPSYVGWFYWSVGTQVMLCNPVCLVGYIIASWMFFKSRIEYEEVMLINFFGDDYITYQDQVGTGLPFISGYRVPQEEIDAFRTFADNKDKDT</sequence>
<comment type="function">
    <text evidence="11">Catalyzes the post-translational methylation of isoprenylated C-terminal cysteine residues.</text>
</comment>
<dbReference type="Gene3D" id="1.20.120.1630">
    <property type="match status" value="1"/>
</dbReference>
<comment type="similarity">
    <text evidence="3 13">Belongs to the class VI-like SAM-binding methyltransferase superfamily. Isoprenylcysteine carboxyl methyltransferase family.</text>
</comment>
<evidence type="ECO:0000256" key="13">
    <source>
        <dbReference type="RuleBase" id="RU362022"/>
    </source>
</evidence>
<gene>
    <name evidence="14" type="ORF">NP493_1224g00021</name>
</gene>